<gene>
    <name evidence="2" type="ORF">UFOVP616_14</name>
</gene>
<evidence type="ECO:0000313" key="2">
    <source>
        <dbReference type="EMBL" id="CAB4152444.1"/>
    </source>
</evidence>
<evidence type="ECO:0000256" key="1">
    <source>
        <dbReference type="SAM" id="Phobius"/>
    </source>
</evidence>
<dbReference type="EMBL" id="LR796590">
    <property type="protein sequence ID" value="CAB4152444.1"/>
    <property type="molecule type" value="Genomic_DNA"/>
</dbReference>
<sequence>MISLLWTHNGRRAAAFGALIGGCAIMTIFAAIGVYLVKGNAAYSFYLALAAHAQIMLGLTAFTALFIRRSIKAGRDGIEITDTGPV</sequence>
<keyword evidence="1" id="KW-1133">Transmembrane helix</keyword>
<keyword evidence="1" id="KW-0472">Membrane</keyword>
<feature type="transmembrane region" description="Helical" evidence="1">
    <location>
        <begin position="43"/>
        <end position="67"/>
    </location>
</feature>
<feature type="transmembrane region" description="Helical" evidence="1">
    <location>
        <begin position="12"/>
        <end position="37"/>
    </location>
</feature>
<accession>A0A6J5MZZ5</accession>
<protein>
    <submittedName>
        <fullName evidence="2">Uncharacterized protein</fullName>
    </submittedName>
</protein>
<name>A0A6J5MZZ5_9CAUD</name>
<reference evidence="2" key="1">
    <citation type="submission" date="2020-04" db="EMBL/GenBank/DDBJ databases">
        <authorList>
            <person name="Chiriac C."/>
            <person name="Salcher M."/>
            <person name="Ghai R."/>
            <person name="Kavagutti S V."/>
        </authorList>
    </citation>
    <scope>NUCLEOTIDE SEQUENCE</scope>
</reference>
<proteinExistence type="predicted"/>
<organism evidence="2">
    <name type="scientific">uncultured Caudovirales phage</name>
    <dbReference type="NCBI Taxonomy" id="2100421"/>
    <lineage>
        <taxon>Viruses</taxon>
        <taxon>Duplodnaviria</taxon>
        <taxon>Heunggongvirae</taxon>
        <taxon>Uroviricota</taxon>
        <taxon>Caudoviricetes</taxon>
        <taxon>Peduoviridae</taxon>
        <taxon>Maltschvirus</taxon>
        <taxon>Maltschvirus maltsch</taxon>
    </lineage>
</organism>
<keyword evidence="1" id="KW-0812">Transmembrane</keyword>